<accession>A0ABN7WCB8</accession>
<evidence type="ECO:0000313" key="1">
    <source>
        <dbReference type="EMBL" id="CAG8826390.1"/>
    </source>
</evidence>
<proteinExistence type="predicted"/>
<dbReference type="Proteomes" id="UP000789901">
    <property type="component" value="Unassembled WGS sequence"/>
</dbReference>
<organism evidence="1 2">
    <name type="scientific">Gigaspora margarita</name>
    <dbReference type="NCBI Taxonomy" id="4874"/>
    <lineage>
        <taxon>Eukaryota</taxon>
        <taxon>Fungi</taxon>
        <taxon>Fungi incertae sedis</taxon>
        <taxon>Mucoromycota</taxon>
        <taxon>Glomeromycotina</taxon>
        <taxon>Glomeromycetes</taxon>
        <taxon>Diversisporales</taxon>
        <taxon>Gigasporaceae</taxon>
        <taxon>Gigaspora</taxon>
    </lineage>
</organism>
<gene>
    <name evidence="1" type="ORF">GMARGA_LOCUS29110</name>
</gene>
<feature type="non-terminal residue" evidence="1">
    <location>
        <position position="1"/>
    </location>
</feature>
<protein>
    <submittedName>
        <fullName evidence="1">40759_t:CDS:1</fullName>
    </submittedName>
</protein>
<name>A0ABN7WCB8_GIGMA</name>
<reference evidence="1 2" key="1">
    <citation type="submission" date="2021-06" db="EMBL/GenBank/DDBJ databases">
        <authorList>
            <person name="Kallberg Y."/>
            <person name="Tangrot J."/>
            <person name="Rosling A."/>
        </authorList>
    </citation>
    <scope>NUCLEOTIDE SEQUENCE [LARGE SCALE GENOMIC DNA]</scope>
    <source>
        <strain evidence="1 2">120-4 pot B 10/14</strain>
    </source>
</reference>
<keyword evidence="2" id="KW-1185">Reference proteome</keyword>
<dbReference type="EMBL" id="CAJVQB010038563">
    <property type="protein sequence ID" value="CAG8826390.1"/>
    <property type="molecule type" value="Genomic_DNA"/>
</dbReference>
<evidence type="ECO:0000313" key="2">
    <source>
        <dbReference type="Proteomes" id="UP000789901"/>
    </source>
</evidence>
<comment type="caution">
    <text evidence="1">The sequence shown here is derived from an EMBL/GenBank/DDBJ whole genome shotgun (WGS) entry which is preliminary data.</text>
</comment>
<sequence length="172" mass="20934">LEKGDLEIRKLWKAIKDINRVFQKLKKKGELIDLKNKEDLKLIQKLYETDLNIQLGTIDKDINKEDLTKLCKKWAKIQKIIDRKVIIDRVIIEEAEDDESLKLIHEEEKVLNMVRSYFENQFRKWNFRENKMLSNQKERYAPLRDIKKDWYDEILKEIQLEEWNTAMQQVSQ</sequence>